<evidence type="ECO:0000313" key="4">
    <source>
        <dbReference type="EMBL" id="MEX1661159.1"/>
    </source>
</evidence>
<organism evidence="4 5">
    <name type="scientific">Thioclava arctica</name>
    <dbReference type="NCBI Taxonomy" id="3238301"/>
    <lineage>
        <taxon>Bacteria</taxon>
        <taxon>Pseudomonadati</taxon>
        <taxon>Pseudomonadota</taxon>
        <taxon>Alphaproteobacteria</taxon>
        <taxon>Rhodobacterales</taxon>
        <taxon>Paracoccaceae</taxon>
        <taxon>Thioclava</taxon>
    </lineage>
</organism>
<dbReference type="PANTHER" id="PTHR21340">
    <property type="entry name" value="DIADENOSINE 5,5-P1,P4-TETRAPHOSPHATE PYROPHOSPHOHYDROLASE MUTT"/>
    <property type="match status" value="1"/>
</dbReference>
<evidence type="ECO:0000256" key="1">
    <source>
        <dbReference type="ARBA" id="ARBA00001946"/>
    </source>
</evidence>
<name>A0ABV3THZ1_9RHOB</name>
<evidence type="ECO:0000313" key="5">
    <source>
        <dbReference type="Proteomes" id="UP001557465"/>
    </source>
</evidence>
<dbReference type="Gene3D" id="3.90.79.10">
    <property type="entry name" value="Nucleoside Triphosphate Pyrophosphohydrolase"/>
    <property type="match status" value="1"/>
</dbReference>
<dbReference type="GO" id="GO:0016787">
    <property type="term" value="F:hydrolase activity"/>
    <property type="evidence" value="ECO:0007669"/>
    <property type="project" value="UniProtKB-KW"/>
</dbReference>
<keyword evidence="2 4" id="KW-0378">Hydrolase</keyword>
<comment type="cofactor">
    <cofactor evidence="1">
        <name>Mg(2+)</name>
        <dbReference type="ChEBI" id="CHEBI:18420"/>
    </cofactor>
</comment>
<gene>
    <name evidence="4" type="ORF">AB4874_05770</name>
</gene>
<dbReference type="Pfam" id="PF00293">
    <property type="entry name" value="NUDIX"/>
    <property type="match status" value="1"/>
</dbReference>
<proteinExistence type="predicted"/>
<protein>
    <submittedName>
        <fullName evidence="4">NUDIX hydrolase</fullName>
    </submittedName>
</protein>
<dbReference type="EMBL" id="JBFRYC010000003">
    <property type="protein sequence ID" value="MEX1661159.1"/>
    <property type="molecule type" value="Genomic_DNA"/>
</dbReference>
<dbReference type="PROSITE" id="PS51462">
    <property type="entry name" value="NUDIX"/>
    <property type="match status" value="1"/>
</dbReference>
<accession>A0ABV3THZ1</accession>
<dbReference type="InterPro" id="IPR020084">
    <property type="entry name" value="NUDIX_hydrolase_CS"/>
</dbReference>
<keyword evidence="5" id="KW-1185">Reference proteome</keyword>
<evidence type="ECO:0000256" key="2">
    <source>
        <dbReference type="ARBA" id="ARBA00022801"/>
    </source>
</evidence>
<dbReference type="InterPro" id="IPR051325">
    <property type="entry name" value="Nudix_hydrolase_domain"/>
</dbReference>
<dbReference type="PANTHER" id="PTHR21340:SF0">
    <property type="entry name" value="BIS(5'-NUCLEOSYL)-TETRAPHOSPHATASE [ASYMMETRICAL]"/>
    <property type="match status" value="1"/>
</dbReference>
<comment type="caution">
    <text evidence="4">The sequence shown here is derived from an EMBL/GenBank/DDBJ whole genome shotgun (WGS) entry which is preliminary data.</text>
</comment>
<evidence type="ECO:0000259" key="3">
    <source>
        <dbReference type="PROSITE" id="PS51462"/>
    </source>
</evidence>
<dbReference type="SUPFAM" id="SSF55811">
    <property type="entry name" value="Nudix"/>
    <property type="match status" value="1"/>
</dbReference>
<dbReference type="RefSeq" id="WP_368391266.1">
    <property type="nucleotide sequence ID" value="NZ_JBFRYC010000003.1"/>
</dbReference>
<sequence>MIRRFGESMKTGQRYKLRPGAYGILMREGRVLLTHQRAPVPEYQLPGGGVDPGEGAIRALHREVFEETGWAIAAPIRIGAFRRFAYMPEYEVWAEKLCTIYAARPVIRRGLPSEPDHRAAWMAPEEAVEALGNDGDRHFLQRFLQIAMR</sequence>
<dbReference type="InterPro" id="IPR015797">
    <property type="entry name" value="NUDIX_hydrolase-like_dom_sf"/>
</dbReference>
<reference evidence="4 5" key="1">
    <citation type="journal article" date="2011" name="Int. J. Syst. Evol. Microbiol.">
        <title>Zhongshania antarctica gen. nov., sp. nov. and Zhongshania guokunii sp. nov., gammaproteobacteria respectively isolated from coastal attached (fast) ice and surface seawater of the Antarctic.</title>
        <authorList>
            <person name="Li H.J."/>
            <person name="Zhang X.Y."/>
            <person name="Chen C.X."/>
            <person name="Zhang Y.J."/>
            <person name="Gao Z.M."/>
            <person name="Yu Y."/>
            <person name="Chen X.L."/>
            <person name="Chen B."/>
            <person name="Zhang Y.Z."/>
        </authorList>
    </citation>
    <scope>NUCLEOTIDE SEQUENCE [LARGE SCALE GENOMIC DNA]</scope>
    <source>
        <strain evidence="4 5">15-R06ZXC-3</strain>
    </source>
</reference>
<dbReference type="CDD" id="cd04684">
    <property type="entry name" value="NUDIX_Hydrolase"/>
    <property type="match status" value="1"/>
</dbReference>
<dbReference type="PROSITE" id="PS00893">
    <property type="entry name" value="NUDIX_BOX"/>
    <property type="match status" value="1"/>
</dbReference>
<feature type="domain" description="Nudix hydrolase" evidence="3">
    <location>
        <begin position="16"/>
        <end position="145"/>
    </location>
</feature>
<dbReference type="Proteomes" id="UP001557465">
    <property type="component" value="Unassembled WGS sequence"/>
</dbReference>
<dbReference type="InterPro" id="IPR000086">
    <property type="entry name" value="NUDIX_hydrolase_dom"/>
</dbReference>